<accession>A0A9D2GT23</accession>
<dbReference type="GO" id="GO:0046872">
    <property type="term" value="F:metal ion binding"/>
    <property type="evidence" value="ECO:0007669"/>
    <property type="project" value="UniProtKB-KW"/>
</dbReference>
<dbReference type="EMBL" id="DXAQ01000031">
    <property type="protein sequence ID" value="HIZ88696.1"/>
    <property type="molecule type" value="Genomic_DNA"/>
</dbReference>
<dbReference type="InterPro" id="IPR011059">
    <property type="entry name" value="Metal-dep_hydrolase_composite"/>
</dbReference>
<evidence type="ECO:0000256" key="3">
    <source>
        <dbReference type="ARBA" id="ARBA00022833"/>
    </source>
</evidence>
<dbReference type="GO" id="GO:0016814">
    <property type="term" value="F:hydrolase activity, acting on carbon-nitrogen (but not peptide) bonds, in cyclic amidines"/>
    <property type="evidence" value="ECO:0007669"/>
    <property type="project" value="UniProtKB-ARBA"/>
</dbReference>
<dbReference type="GO" id="GO:0019239">
    <property type="term" value="F:deaminase activity"/>
    <property type="evidence" value="ECO:0007669"/>
    <property type="project" value="UniProtKB-ARBA"/>
</dbReference>
<evidence type="ECO:0000313" key="6">
    <source>
        <dbReference type="Proteomes" id="UP000824176"/>
    </source>
</evidence>
<dbReference type="Pfam" id="PF01979">
    <property type="entry name" value="Amidohydro_1"/>
    <property type="match status" value="1"/>
</dbReference>
<keyword evidence="3" id="KW-0862">Zinc</keyword>
<sequence length="418" mass="47058">MKKTAFYADYIYYNEEIHTDSYLLVKDDIIEGITNNLDNFNDYYVKTFENSAIFPGLINTHNHLGMGIMRGYADDLPLMIWLNDYIWPAERKILSGEFVYYSTLLSLAESIRSGVTCINDMYFFAFDAKRAFEKAGIRGVVGFGVLENFSKAFKAADDFEETDLVRLSICPHALYTVPFDVMKACSQYAQKRNILLHTHLAETIDEEKQILEKYNKRPVELMYETGAFDTPSVFAHCVHVNESDMKIMANKKANVSHCIESNLKLASGFAPVKKMMDAGINVSIGTDGVCSNNDLSMIGELSTVSKFHKAFNTDATAMPAETVLKMASSYGAKALNLKNIGKLDKGMKADFFVLSFDAVHMTPVYNPISHLVYAAKDNDITDVYVNGSPVMQDRKLLNFNEEEIKIYAREKAKILLKG</sequence>
<reference evidence="5" key="1">
    <citation type="journal article" date="2021" name="PeerJ">
        <title>Extensive microbial diversity within the chicken gut microbiome revealed by metagenomics and culture.</title>
        <authorList>
            <person name="Gilroy R."/>
            <person name="Ravi A."/>
            <person name="Getino M."/>
            <person name="Pursley I."/>
            <person name="Horton D.L."/>
            <person name="Alikhan N.F."/>
            <person name="Baker D."/>
            <person name="Gharbi K."/>
            <person name="Hall N."/>
            <person name="Watson M."/>
            <person name="Adriaenssens E.M."/>
            <person name="Foster-Nyarko E."/>
            <person name="Jarju S."/>
            <person name="Secka A."/>
            <person name="Antonio M."/>
            <person name="Oren A."/>
            <person name="Chaudhuri R.R."/>
            <person name="La Ragione R."/>
            <person name="Hildebrand F."/>
            <person name="Pallen M.J."/>
        </authorList>
    </citation>
    <scope>NUCLEOTIDE SEQUENCE</scope>
    <source>
        <strain evidence="5">ChiW4-1371</strain>
    </source>
</reference>
<keyword evidence="2" id="KW-0378">Hydrolase</keyword>
<name>A0A9D2GT23_9BACT</name>
<organism evidence="5 6">
    <name type="scientific">Candidatus Mucispirillum faecigallinarum</name>
    <dbReference type="NCBI Taxonomy" id="2838699"/>
    <lineage>
        <taxon>Bacteria</taxon>
        <taxon>Pseudomonadati</taxon>
        <taxon>Deferribacterota</taxon>
        <taxon>Deferribacteres</taxon>
        <taxon>Deferribacterales</taxon>
        <taxon>Mucispirillaceae</taxon>
        <taxon>Mucispirillum</taxon>
    </lineage>
</organism>
<keyword evidence="1" id="KW-0479">Metal-binding</keyword>
<dbReference type="SUPFAM" id="SSF51556">
    <property type="entry name" value="Metallo-dependent hydrolases"/>
    <property type="match status" value="1"/>
</dbReference>
<dbReference type="PANTHER" id="PTHR43794">
    <property type="entry name" value="AMINOHYDROLASE SSNA-RELATED"/>
    <property type="match status" value="1"/>
</dbReference>
<dbReference type="CDD" id="cd01298">
    <property type="entry name" value="ATZ_TRZ_like"/>
    <property type="match status" value="1"/>
</dbReference>
<evidence type="ECO:0000256" key="1">
    <source>
        <dbReference type="ARBA" id="ARBA00022723"/>
    </source>
</evidence>
<dbReference type="AlphaFoldDB" id="A0A9D2GT23"/>
<evidence type="ECO:0000313" key="5">
    <source>
        <dbReference type="EMBL" id="HIZ88696.1"/>
    </source>
</evidence>
<dbReference type="FunFam" id="3.20.20.140:FF:000014">
    <property type="entry name" value="5-methylthioadenosine/S-adenosylhomocysteine deaminase"/>
    <property type="match status" value="1"/>
</dbReference>
<dbReference type="Gene3D" id="3.20.20.140">
    <property type="entry name" value="Metal-dependent hydrolases"/>
    <property type="match status" value="1"/>
</dbReference>
<feature type="domain" description="Amidohydrolase-related" evidence="4">
    <location>
        <begin position="53"/>
        <end position="389"/>
    </location>
</feature>
<evidence type="ECO:0000256" key="2">
    <source>
        <dbReference type="ARBA" id="ARBA00022801"/>
    </source>
</evidence>
<reference evidence="5" key="2">
    <citation type="submission" date="2021-04" db="EMBL/GenBank/DDBJ databases">
        <authorList>
            <person name="Gilroy R."/>
        </authorList>
    </citation>
    <scope>NUCLEOTIDE SEQUENCE</scope>
    <source>
        <strain evidence="5">ChiW4-1371</strain>
    </source>
</reference>
<dbReference type="Proteomes" id="UP000824176">
    <property type="component" value="Unassembled WGS sequence"/>
</dbReference>
<dbReference type="Gene3D" id="2.30.40.10">
    <property type="entry name" value="Urease, subunit C, domain 1"/>
    <property type="match status" value="1"/>
</dbReference>
<dbReference type="SUPFAM" id="SSF51338">
    <property type="entry name" value="Composite domain of metallo-dependent hydrolases"/>
    <property type="match status" value="1"/>
</dbReference>
<dbReference type="PANTHER" id="PTHR43794:SF11">
    <property type="entry name" value="AMIDOHYDROLASE-RELATED DOMAIN-CONTAINING PROTEIN"/>
    <property type="match status" value="1"/>
</dbReference>
<gene>
    <name evidence="5" type="ORF">H9804_02030</name>
</gene>
<dbReference type="InterPro" id="IPR032466">
    <property type="entry name" value="Metal_Hydrolase"/>
</dbReference>
<protein>
    <submittedName>
        <fullName evidence="5">Amidohydrolase</fullName>
    </submittedName>
</protein>
<dbReference type="InterPro" id="IPR006680">
    <property type="entry name" value="Amidohydro-rel"/>
</dbReference>
<evidence type="ECO:0000259" key="4">
    <source>
        <dbReference type="Pfam" id="PF01979"/>
    </source>
</evidence>
<dbReference type="InterPro" id="IPR050287">
    <property type="entry name" value="MTA/SAH_deaminase"/>
</dbReference>
<comment type="caution">
    <text evidence="5">The sequence shown here is derived from an EMBL/GenBank/DDBJ whole genome shotgun (WGS) entry which is preliminary data.</text>
</comment>
<proteinExistence type="predicted"/>